<reference evidence="2" key="1">
    <citation type="journal article" date="2019" name="Int. J. Syst. Evol. Microbiol.">
        <title>The Global Catalogue of Microorganisms (GCM) 10K type strain sequencing project: providing services to taxonomists for standard genome sequencing and annotation.</title>
        <authorList>
            <consortium name="The Broad Institute Genomics Platform"/>
            <consortium name="The Broad Institute Genome Sequencing Center for Infectious Disease"/>
            <person name="Wu L."/>
            <person name="Ma J."/>
        </authorList>
    </citation>
    <scope>NUCLEOTIDE SEQUENCE [LARGE SCALE GENOMIC DNA]</scope>
    <source>
        <strain evidence="2">CCUG 53915</strain>
    </source>
</reference>
<dbReference type="RefSeq" id="WP_336824834.1">
    <property type="nucleotide sequence ID" value="NZ_JBHTLT010000013.1"/>
</dbReference>
<dbReference type="Proteomes" id="UP001597231">
    <property type="component" value="Unassembled WGS sequence"/>
</dbReference>
<keyword evidence="2" id="KW-1185">Reference proteome</keyword>
<evidence type="ECO:0000313" key="1">
    <source>
        <dbReference type="EMBL" id="MFD1203959.1"/>
    </source>
</evidence>
<evidence type="ECO:0000313" key="2">
    <source>
        <dbReference type="Proteomes" id="UP001597231"/>
    </source>
</evidence>
<protein>
    <submittedName>
        <fullName evidence="1">Uncharacterized protein</fullName>
    </submittedName>
</protein>
<gene>
    <name evidence="1" type="ORF">ACFQ38_02290</name>
</gene>
<proteinExistence type="predicted"/>
<organism evidence="1 2">
    <name type="scientific">Sporosarcina contaminans</name>
    <dbReference type="NCBI Taxonomy" id="633403"/>
    <lineage>
        <taxon>Bacteria</taxon>
        <taxon>Bacillati</taxon>
        <taxon>Bacillota</taxon>
        <taxon>Bacilli</taxon>
        <taxon>Bacillales</taxon>
        <taxon>Caryophanaceae</taxon>
        <taxon>Sporosarcina</taxon>
    </lineage>
</organism>
<name>A0ABW3TWV8_9BACL</name>
<sequence>MDEVEKRITKRNEIRKVNKRYEETAHEFYELSHYKKAMILAYQKSQEIHQQNEEKQ</sequence>
<accession>A0ABW3TWV8</accession>
<comment type="caution">
    <text evidence="1">The sequence shown here is derived from an EMBL/GenBank/DDBJ whole genome shotgun (WGS) entry which is preliminary data.</text>
</comment>
<dbReference type="EMBL" id="JBHTLT010000013">
    <property type="protein sequence ID" value="MFD1203959.1"/>
    <property type="molecule type" value="Genomic_DNA"/>
</dbReference>